<keyword evidence="7" id="KW-1185">Reference proteome</keyword>
<dbReference type="Proteomes" id="UP001605036">
    <property type="component" value="Unassembled WGS sequence"/>
</dbReference>
<dbReference type="EMBL" id="JBHFFA010000001">
    <property type="protein sequence ID" value="KAL2649343.1"/>
    <property type="molecule type" value="Genomic_DNA"/>
</dbReference>
<feature type="transmembrane region" description="Helical" evidence="5">
    <location>
        <begin position="6"/>
        <end position="27"/>
    </location>
</feature>
<proteinExistence type="predicted"/>
<sequence>MASMSFSFMVIISLVMGIVLNFTMFLCTIVTSALTTTIVGVLKGVGSMILDFILLGGVEVNALNVTGQVINTLGGISYSLVKYQEKARRKLPSGPKHLS</sequence>
<comment type="caution">
    <text evidence="6">The sequence shown here is derived from an EMBL/GenBank/DDBJ whole genome shotgun (WGS) entry which is preliminary data.</text>
</comment>
<reference evidence="6 7" key="1">
    <citation type="submission" date="2024-09" db="EMBL/GenBank/DDBJ databases">
        <title>Chromosome-scale assembly of Riccia fluitans.</title>
        <authorList>
            <person name="Paukszto L."/>
            <person name="Sawicki J."/>
            <person name="Karawczyk K."/>
            <person name="Piernik-Szablinska J."/>
            <person name="Szczecinska M."/>
            <person name="Mazdziarz M."/>
        </authorList>
    </citation>
    <scope>NUCLEOTIDE SEQUENCE [LARGE SCALE GENOMIC DNA]</scope>
    <source>
        <strain evidence="6">Rf_01</strain>
        <tissue evidence="6">Aerial parts of the thallus</tissue>
    </source>
</reference>
<dbReference type="AlphaFoldDB" id="A0ABD1ZD29"/>
<organism evidence="6 7">
    <name type="scientific">Riccia fluitans</name>
    <dbReference type="NCBI Taxonomy" id="41844"/>
    <lineage>
        <taxon>Eukaryota</taxon>
        <taxon>Viridiplantae</taxon>
        <taxon>Streptophyta</taxon>
        <taxon>Embryophyta</taxon>
        <taxon>Marchantiophyta</taxon>
        <taxon>Marchantiopsida</taxon>
        <taxon>Marchantiidae</taxon>
        <taxon>Marchantiales</taxon>
        <taxon>Ricciaceae</taxon>
        <taxon>Riccia</taxon>
    </lineage>
</organism>
<protein>
    <submittedName>
        <fullName evidence="6">Uncharacterized protein</fullName>
    </submittedName>
</protein>
<keyword evidence="4 5" id="KW-0472">Membrane</keyword>
<gene>
    <name evidence="6" type="ORF">R1flu_017471</name>
</gene>
<name>A0ABD1ZD29_9MARC</name>
<evidence type="ECO:0000256" key="2">
    <source>
        <dbReference type="ARBA" id="ARBA00022692"/>
    </source>
</evidence>
<dbReference type="PANTHER" id="PTHR11132">
    <property type="entry name" value="SOLUTE CARRIER FAMILY 35"/>
    <property type="match status" value="1"/>
</dbReference>
<comment type="subcellular location">
    <subcellularLocation>
        <location evidence="1">Membrane</location>
        <topology evidence="1">Multi-pass membrane protein</topology>
    </subcellularLocation>
</comment>
<accession>A0ABD1ZD29</accession>
<evidence type="ECO:0000313" key="6">
    <source>
        <dbReference type="EMBL" id="KAL2649343.1"/>
    </source>
</evidence>
<keyword evidence="2 5" id="KW-0812">Transmembrane</keyword>
<evidence type="ECO:0000256" key="3">
    <source>
        <dbReference type="ARBA" id="ARBA00022989"/>
    </source>
</evidence>
<evidence type="ECO:0000256" key="5">
    <source>
        <dbReference type="SAM" id="Phobius"/>
    </source>
</evidence>
<dbReference type="GO" id="GO:0016020">
    <property type="term" value="C:membrane"/>
    <property type="evidence" value="ECO:0007669"/>
    <property type="project" value="UniProtKB-SubCell"/>
</dbReference>
<feature type="transmembrane region" description="Helical" evidence="5">
    <location>
        <begin position="34"/>
        <end position="56"/>
    </location>
</feature>
<feature type="transmembrane region" description="Helical" evidence="5">
    <location>
        <begin position="62"/>
        <end position="81"/>
    </location>
</feature>
<evidence type="ECO:0000256" key="1">
    <source>
        <dbReference type="ARBA" id="ARBA00004141"/>
    </source>
</evidence>
<dbReference type="InterPro" id="IPR050186">
    <property type="entry name" value="TPT_transporter"/>
</dbReference>
<evidence type="ECO:0000256" key="4">
    <source>
        <dbReference type="ARBA" id="ARBA00023136"/>
    </source>
</evidence>
<keyword evidence="3 5" id="KW-1133">Transmembrane helix</keyword>
<evidence type="ECO:0000313" key="7">
    <source>
        <dbReference type="Proteomes" id="UP001605036"/>
    </source>
</evidence>